<protein>
    <submittedName>
        <fullName evidence="2">Uncharacterized protein</fullName>
    </submittedName>
</protein>
<proteinExistence type="predicted"/>
<name>A0ABN9T479_9DINO</name>
<dbReference type="EMBL" id="CAUYUJ010014327">
    <property type="protein sequence ID" value="CAK0839824.1"/>
    <property type="molecule type" value="Genomic_DNA"/>
</dbReference>
<feature type="compositionally biased region" description="Basic and acidic residues" evidence="1">
    <location>
        <begin position="142"/>
        <end position="155"/>
    </location>
</feature>
<organism evidence="2 3">
    <name type="scientific">Prorocentrum cordatum</name>
    <dbReference type="NCBI Taxonomy" id="2364126"/>
    <lineage>
        <taxon>Eukaryota</taxon>
        <taxon>Sar</taxon>
        <taxon>Alveolata</taxon>
        <taxon>Dinophyceae</taxon>
        <taxon>Prorocentrales</taxon>
        <taxon>Prorocentraceae</taxon>
        <taxon>Prorocentrum</taxon>
    </lineage>
</organism>
<feature type="compositionally biased region" description="Basic and acidic residues" evidence="1">
    <location>
        <begin position="45"/>
        <end position="59"/>
    </location>
</feature>
<keyword evidence="3" id="KW-1185">Reference proteome</keyword>
<sequence length="226" mass="23784">MPAAPMKAPWREASGLPNSQCASGTTWSARRLAAALLLQPSPPRGSEEASVHKRPKEAPKINSTPNACTGRGRSRHLGSLRASAAGGDYMEGGVRERGAQLVARGACSAQGGGHGRVEPAQDPASQQTPTPALPFPSARGPSDGEQRRREADRACGHRPACIGGQQQRAEVNGSSLASRRPVGLRRRRCARTRPDRPGRLALPESKGTVGTRGKEVPSGRQQSVSE</sequence>
<gene>
    <name evidence="2" type="ORF">PCOR1329_LOCUS35416</name>
</gene>
<feature type="compositionally biased region" description="Basic residues" evidence="1">
    <location>
        <begin position="182"/>
        <end position="191"/>
    </location>
</feature>
<feature type="compositionally biased region" description="Polar residues" evidence="1">
    <location>
        <begin position="164"/>
        <end position="177"/>
    </location>
</feature>
<reference evidence="2" key="1">
    <citation type="submission" date="2023-10" db="EMBL/GenBank/DDBJ databases">
        <authorList>
            <person name="Chen Y."/>
            <person name="Shah S."/>
            <person name="Dougan E. K."/>
            <person name="Thang M."/>
            <person name="Chan C."/>
        </authorList>
    </citation>
    <scope>NUCLEOTIDE SEQUENCE [LARGE SCALE GENOMIC DNA]</scope>
</reference>
<evidence type="ECO:0000313" key="3">
    <source>
        <dbReference type="Proteomes" id="UP001189429"/>
    </source>
</evidence>
<feature type="region of interest" description="Disordered" evidence="1">
    <location>
        <begin position="1"/>
        <end position="22"/>
    </location>
</feature>
<comment type="caution">
    <text evidence="2">The sequence shown here is derived from an EMBL/GenBank/DDBJ whole genome shotgun (WGS) entry which is preliminary data.</text>
</comment>
<accession>A0ABN9T479</accession>
<feature type="region of interest" description="Disordered" evidence="1">
    <location>
        <begin position="104"/>
        <end position="226"/>
    </location>
</feature>
<evidence type="ECO:0000313" key="2">
    <source>
        <dbReference type="EMBL" id="CAK0839824.1"/>
    </source>
</evidence>
<evidence type="ECO:0000256" key="1">
    <source>
        <dbReference type="SAM" id="MobiDB-lite"/>
    </source>
</evidence>
<feature type="region of interest" description="Disordered" evidence="1">
    <location>
        <begin position="39"/>
        <end position="91"/>
    </location>
</feature>
<dbReference type="Proteomes" id="UP001189429">
    <property type="component" value="Unassembled WGS sequence"/>
</dbReference>